<gene>
    <name evidence="1" type="ORF">F7231_26300</name>
</gene>
<comment type="caution">
    <text evidence="1">The sequence shown here is derived from an EMBL/GenBank/DDBJ whole genome shotgun (WGS) entry which is preliminary data.</text>
</comment>
<dbReference type="Proteomes" id="UP000606008">
    <property type="component" value="Unassembled WGS sequence"/>
</dbReference>
<dbReference type="EMBL" id="WAEL01000014">
    <property type="protein sequence ID" value="NID13708.1"/>
    <property type="molecule type" value="Genomic_DNA"/>
</dbReference>
<evidence type="ECO:0000313" key="2">
    <source>
        <dbReference type="Proteomes" id="UP000606008"/>
    </source>
</evidence>
<reference evidence="2" key="2">
    <citation type="submission" date="2023-07" db="EMBL/GenBank/DDBJ databases">
        <authorList>
            <person name="Jung D.-H."/>
        </authorList>
    </citation>
    <scope>NUCLEOTIDE SEQUENCE [LARGE SCALE GENOMIC DNA]</scope>
    <source>
        <strain evidence="2">JA-25</strain>
    </source>
</reference>
<dbReference type="RefSeq" id="WP_166694223.1">
    <property type="nucleotide sequence ID" value="NZ_WAEL01000014.1"/>
</dbReference>
<protein>
    <submittedName>
        <fullName evidence="1">Uncharacterized protein</fullName>
    </submittedName>
</protein>
<proteinExistence type="predicted"/>
<organism evidence="1 2">
    <name type="scientific">Fibrivirga algicola</name>
    <dbReference type="NCBI Taxonomy" id="2950420"/>
    <lineage>
        <taxon>Bacteria</taxon>
        <taxon>Pseudomonadati</taxon>
        <taxon>Bacteroidota</taxon>
        <taxon>Cytophagia</taxon>
        <taxon>Cytophagales</taxon>
        <taxon>Spirosomataceae</taxon>
        <taxon>Fibrivirga</taxon>
    </lineage>
</organism>
<reference evidence="2" key="1">
    <citation type="submission" date="2019-09" db="EMBL/GenBank/DDBJ databases">
        <authorList>
            <person name="Jung D.-H."/>
        </authorList>
    </citation>
    <scope>NUCLEOTIDE SEQUENCE [LARGE SCALE GENOMIC DNA]</scope>
    <source>
        <strain evidence="2">JA-25</strain>
    </source>
</reference>
<accession>A0ABX0QSH1</accession>
<name>A0ABX0QSH1_9BACT</name>
<sequence length="376" mass="43618">MTVHLLRTPDYNPNDFFAVLSLLQSFSATDITFQAFERETDPDEFPFLHRRVDRSRFEYELMEKVTYLPDRGFPLSWRELFEVCDRFRQERQLPKGDVVILLTCRPNSLNWFSATDGQRNAFVHTADWELFMPCHHKYPVAYQIWANILRMGMNLPSNDEHPYWHQQPIGCMNDFCEKKGDIALKLRTGDICQPCWQRLIAAGAPEKLILDGLSAFNGLREQMLFQQGFRRAVSLSPLVVTPYLNITLSQFGHLEVKMPALAKVLYLFYLRHPEGVRLKELSDHREELTYLYCRLTGTDRTPNIAERISRFVDPLDPSARNQNLSRANKAFRDILDATMAKSYLIEGEPGERYRINLAAELITLPDSLLSVSSPHL</sequence>
<evidence type="ECO:0000313" key="1">
    <source>
        <dbReference type="EMBL" id="NID13708.1"/>
    </source>
</evidence>
<keyword evidence="2" id="KW-1185">Reference proteome</keyword>